<dbReference type="InterPro" id="IPR034182">
    <property type="entry name" value="Kexin/furin"/>
</dbReference>
<evidence type="ECO:0000259" key="9">
    <source>
        <dbReference type="PROSITE" id="PS51829"/>
    </source>
</evidence>
<dbReference type="Pfam" id="PF00090">
    <property type="entry name" value="TSP_1"/>
    <property type="match status" value="2"/>
</dbReference>
<comment type="caution">
    <text evidence="10">The sequence shown here is derived from an EMBL/GenBank/DDBJ whole genome shotgun (WGS) entry which is preliminary data.</text>
</comment>
<evidence type="ECO:0000313" key="11">
    <source>
        <dbReference type="Proteomes" id="UP000225706"/>
    </source>
</evidence>
<dbReference type="PANTHER" id="PTHR42884:SF31">
    <property type="entry name" value="PROPROTEIN CONVERTASE SUBTILISIN_KEXIN TYPE 5"/>
    <property type="match status" value="1"/>
</dbReference>
<keyword evidence="5 8" id="KW-0720">Serine protease</keyword>
<evidence type="ECO:0000256" key="7">
    <source>
        <dbReference type="PIRSR" id="PIRSR615500-1"/>
    </source>
</evidence>
<dbReference type="Proteomes" id="UP000225706">
    <property type="component" value="Unassembled WGS sequence"/>
</dbReference>
<dbReference type="InterPro" id="IPR000209">
    <property type="entry name" value="Peptidase_S8/S53_dom"/>
</dbReference>
<dbReference type="GO" id="GO:0000139">
    <property type="term" value="C:Golgi membrane"/>
    <property type="evidence" value="ECO:0007669"/>
    <property type="project" value="TreeGrafter"/>
</dbReference>
<accession>A0A2B4SEA1</accession>
<protein>
    <submittedName>
        <fullName evidence="10">Proprotein convertase subtilisin/kexin type 6</fullName>
    </submittedName>
</protein>
<feature type="active site" description="Charge relay system" evidence="7 8">
    <location>
        <position position="233"/>
    </location>
</feature>
<dbReference type="PROSITE" id="PS00136">
    <property type="entry name" value="SUBTILASE_ASP"/>
    <property type="match status" value="1"/>
</dbReference>
<keyword evidence="6" id="KW-1015">Disulfide bond</keyword>
<dbReference type="EMBL" id="LSMT01000088">
    <property type="protein sequence ID" value="PFX28201.1"/>
    <property type="molecule type" value="Genomic_DNA"/>
</dbReference>
<dbReference type="Gene3D" id="2.20.100.10">
    <property type="entry name" value="Thrombospondin type-1 (TSP1) repeat"/>
    <property type="match status" value="2"/>
</dbReference>
<dbReference type="GO" id="GO:0016486">
    <property type="term" value="P:peptide hormone processing"/>
    <property type="evidence" value="ECO:0007669"/>
    <property type="project" value="TreeGrafter"/>
</dbReference>
<dbReference type="PRINTS" id="PR01705">
    <property type="entry name" value="TSP1REPEAT"/>
</dbReference>
<dbReference type="FunFam" id="2.20.100.10:FF:000001">
    <property type="entry name" value="semaphorin-5A isoform X1"/>
    <property type="match status" value="1"/>
</dbReference>
<evidence type="ECO:0000313" key="10">
    <source>
        <dbReference type="EMBL" id="PFX28201.1"/>
    </source>
</evidence>
<evidence type="ECO:0000256" key="6">
    <source>
        <dbReference type="ARBA" id="ARBA00023157"/>
    </source>
</evidence>
<name>A0A2B4SEA1_STYPI</name>
<dbReference type="PROSITE" id="PS00137">
    <property type="entry name" value="SUBTILASE_HIS"/>
    <property type="match status" value="1"/>
</dbReference>
<dbReference type="InterPro" id="IPR015500">
    <property type="entry name" value="Peptidase_S8_subtilisin-rel"/>
</dbReference>
<keyword evidence="1 8" id="KW-0645">Protease</keyword>
<dbReference type="InterPro" id="IPR008979">
    <property type="entry name" value="Galactose-bd-like_sf"/>
</dbReference>
<feature type="domain" description="P/Homo B" evidence="9">
    <location>
        <begin position="319"/>
        <end position="466"/>
    </location>
</feature>
<dbReference type="GO" id="GO:0005802">
    <property type="term" value="C:trans-Golgi network"/>
    <property type="evidence" value="ECO:0007669"/>
    <property type="project" value="TreeGrafter"/>
</dbReference>
<reference evidence="11" key="1">
    <citation type="journal article" date="2017" name="bioRxiv">
        <title>Comparative analysis of the genomes of Stylophora pistillata and Acropora digitifera provides evidence for extensive differences between species of corals.</title>
        <authorList>
            <person name="Voolstra C.R."/>
            <person name="Li Y."/>
            <person name="Liew Y.J."/>
            <person name="Baumgarten S."/>
            <person name="Zoccola D."/>
            <person name="Flot J.-F."/>
            <person name="Tambutte S."/>
            <person name="Allemand D."/>
            <person name="Aranda M."/>
        </authorList>
    </citation>
    <scope>NUCLEOTIDE SEQUENCE [LARGE SCALE GENOMIC DNA]</scope>
</reference>
<feature type="active site" description="Charge relay system" evidence="7 8">
    <location>
        <position position="59"/>
    </location>
</feature>
<dbReference type="PROSITE" id="PS50092">
    <property type="entry name" value="TSP1"/>
    <property type="match status" value="2"/>
</dbReference>
<dbReference type="PANTHER" id="PTHR42884">
    <property type="entry name" value="PROPROTEIN CONVERTASE SUBTILISIN/KEXIN-RELATED"/>
    <property type="match status" value="1"/>
</dbReference>
<evidence type="ECO:0000256" key="2">
    <source>
        <dbReference type="ARBA" id="ARBA00022685"/>
    </source>
</evidence>
<dbReference type="PROSITE" id="PS51829">
    <property type="entry name" value="P_HOMO_B"/>
    <property type="match status" value="1"/>
</dbReference>
<dbReference type="InterPro" id="IPR000884">
    <property type="entry name" value="TSP1_rpt"/>
</dbReference>
<dbReference type="InterPro" id="IPR023827">
    <property type="entry name" value="Peptidase_S8_Asp-AS"/>
</dbReference>
<dbReference type="CDD" id="cd04059">
    <property type="entry name" value="Peptidases_S8_Protein_convertases_Kexins_Furin-like"/>
    <property type="match status" value="1"/>
</dbReference>
<dbReference type="AlphaFoldDB" id="A0A2B4SEA1"/>
<dbReference type="Gene3D" id="2.60.120.260">
    <property type="entry name" value="Galactose-binding domain-like"/>
    <property type="match status" value="1"/>
</dbReference>
<keyword evidence="11" id="KW-1185">Reference proteome</keyword>
<evidence type="ECO:0000256" key="4">
    <source>
        <dbReference type="ARBA" id="ARBA00022801"/>
    </source>
</evidence>
<dbReference type="OrthoDB" id="5971814at2759"/>
<dbReference type="PROSITE" id="PS51892">
    <property type="entry name" value="SUBTILASE"/>
    <property type="match status" value="1"/>
</dbReference>
<keyword evidence="2" id="KW-0165">Cleavage on pair of basic residues</keyword>
<dbReference type="SMART" id="SM00209">
    <property type="entry name" value="TSP1"/>
    <property type="match status" value="2"/>
</dbReference>
<dbReference type="SUPFAM" id="SSF82895">
    <property type="entry name" value="TSP-1 type 1 repeat"/>
    <property type="match status" value="2"/>
</dbReference>
<dbReference type="SUPFAM" id="SSF49785">
    <property type="entry name" value="Galactose-binding domain-like"/>
    <property type="match status" value="1"/>
</dbReference>
<evidence type="ECO:0000256" key="3">
    <source>
        <dbReference type="ARBA" id="ARBA00022729"/>
    </source>
</evidence>
<evidence type="ECO:0000256" key="1">
    <source>
        <dbReference type="ARBA" id="ARBA00022670"/>
    </source>
</evidence>
<comment type="similarity">
    <text evidence="8">Belongs to the peptidase S8 family.</text>
</comment>
<dbReference type="InterPro" id="IPR022398">
    <property type="entry name" value="Peptidase_S8_His-AS"/>
</dbReference>
<sequence>MGVKSAWRSGYTGEGVLVAVVDDGVNMNHPDLRSNFRKDASYDFLMDLPVDVHHSPGSHGTKCAGIIAGGNNNNCGVGAAYNANISSLRIFNDFTRSTDSSEASALSYKNQMIDIYSNSWGPGDIGWEVKGPGPRLRKGRQGKGSIFVFAAGNGGVSGDSCAFNGYVNNIHTIAISGVNWDGSVPGYTEKCAAIMAVTYGEDTFSYRTDGYLKPPVITSEGGSGCTDNFPGTSGSTAIASGIIALALQANPTLTWRDIQHLIVRSSQPLDPPPVGRHALYWRPRPLWKINKANVSVSSFNGFGLMKADLMSEYAKRWISVPKQISCEINNTIVGPASSAVHVIPSTGNLELTFTANKQNCGIRFLEHVQVKMNLVFPGRGRLKMTAESPSGTQSQLLYPRTYDSFISRRNFTNWNVTSLHYWGENPAGDWHIFQFMEVGQNGVPGCTVTEDAEEEFRLDLGLAAIPRKQMEEKIVKDPRNKHGNVTHIPVQLMEVILCGAAGVSVPNRVKEDTRVVLVHVPIPSHNTGEKIASGDWDGLNNGSGATQKLNALVNVLLQVDGGYSSWSSWSQCTKSCNGGYQRRSRTCSNPPRANGGKDCKGPNNQTRECNADPCQGSVGYTPWSPWLQCSAMCGGGTQYRVRICTNPPCKGNNSESQTCNTEPCPRLLDNVSLCRDHPNYIRKTLRIQDSAFDDQDLAIGGKEYLFIATNNNGETIVDVTKLTIEKLKEKLRFVDKWMEDWNKKPKKYLQEKLKEALKSIETFDPNELQHKRNSVGNQHVRLDKEINQPVAICFDTEGRTYVSTFKGTVYVTELHSNLVSLNGTVITSLQLSCELLYGIVSVNNVIYVSAHDVRGGVYRVAEFKENKIEKIASNGGSLCNRVHSLTNYSDHAIASSDTGDCKVKVINPVTKEYFVLVGDGQGIRKGSKAQLSQPTGICFDMKTLFTVDTSTGALRMTSSVNSLVEYLKYLHLFGETFGPHLKKQAPLAIEITPAVERLELVYRFDQECVDDVKIVTGTHGETQGPQGTVSSVVIGDERRLVKSLRQIKALLDRFSPGLSARFNIKSNLTLVVENTFSEMRTGASDMPLQLEFDYRFTREIKERLKRPCSTPYSYFTSSSSYYPHTFVSANYSELPKLRPPKTNKLTGQQPGQQPG</sequence>
<dbReference type="FunFam" id="2.20.100.10:FF:000002">
    <property type="entry name" value="Unc-5 netrin receptor C"/>
    <property type="match status" value="1"/>
</dbReference>
<evidence type="ECO:0000256" key="5">
    <source>
        <dbReference type="ARBA" id="ARBA00022825"/>
    </source>
</evidence>
<keyword evidence="3" id="KW-0732">Signal</keyword>
<organism evidence="10 11">
    <name type="scientific">Stylophora pistillata</name>
    <name type="common">Smooth cauliflower coral</name>
    <dbReference type="NCBI Taxonomy" id="50429"/>
    <lineage>
        <taxon>Eukaryota</taxon>
        <taxon>Metazoa</taxon>
        <taxon>Cnidaria</taxon>
        <taxon>Anthozoa</taxon>
        <taxon>Hexacorallia</taxon>
        <taxon>Scleractinia</taxon>
        <taxon>Astrocoeniina</taxon>
        <taxon>Pocilloporidae</taxon>
        <taxon>Stylophora</taxon>
    </lineage>
</organism>
<gene>
    <name evidence="10" type="primary">PCSK6</name>
    <name evidence="10" type="ORF">AWC38_SpisGene7117</name>
</gene>
<dbReference type="SUPFAM" id="SSF63829">
    <property type="entry name" value="Calcium-dependent phosphotriesterase"/>
    <property type="match status" value="1"/>
</dbReference>
<keyword evidence="4 8" id="KW-0378">Hydrolase</keyword>
<dbReference type="Pfam" id="PF00082">
    <property type="entry name" value="Peptidase_S8"/>
    <property type="match status" value="1"/>
</dbReference>
<dbReference type="InterPro" id="IPR036383">
    <property type="entry name" value="TSP1_rpt_sf"/>
</dbReference>
<feature type="active site" description="Charge relay system" evidence="7 8">
    <location>
        <position position="22"/>
    </location>
</feature>
<proteinExistence type="inferred from homology"/>
<dbReference type="Gene3D" id="3.40.50.200">
    <property type="entry name" value="Peptidase S8/S53 domain"/>
    <property type="match status" value="1"/>
</dbReference>
<evidence type="ECO:0000256" key="8">
    <source>
        <dbReference type="PROSITE-ProRule" id="PRU01240"/>
    </source>
</evidence>
<dbReference type="PRINTS" id="PR00723">
    <property type="entry name" value="SUBTILISIN"/>
</dbReference>
<dbReference type="InterPro" id="IPR036852">
    <property type="entry name" value="Peptidase_S8/S53_dom_sf"/>
</dbReference>
<dbReference type="GO" id="GO:0004252">
    <property type="term" value="F:serine-type endopeptidase activity"/>
    <property type="evidence" value="ECO:0007669"/>
    <property type="project" value="UniProtKB-UniRule"/>
</dbReference>
<dbReference type="SUPFAM" id="SSF52743">
    <property type="entry name" value="Subtilisin-like"/>
    <property type="match status" value="1"/>
</dbReference>
<dbReference type="InterPro" id="IPR002884">
    <property type="entry name" value="P_dom"/>
</dbReference>
<dbReference type="Pfam" id="PF01483">
    <property type="entry name" value="P_proprotein"/>
    <property type="match status" value="1"/>
</dbReference>